<feature type="transmembrane region" description="Helical" evidence="7">
    <location>
        <begin position="221"/>
        <end position="246"/>
    </location>
</feature>
<keyword evidence="5 7" id="KW-1133">Transmembrane helix</keyword>
<name>A0A9X7VX72_9BACL</name>
<dbReference type="PROSITE" id="PS50928">
    <property type="entry name" value="ABC_TM1"/>
    <property type="match status" value="1"/>
</dbReference>
<dbReference type="AlphaFoldDB" id="A0A9X7VX72"/>
<comment type="subcellular location">
    <subcellularLocation>
        <location evidence="1 7">Cell membrane</location>
        <topology evidence="1 7">Multi-pass membrane protein</topology>
    </subcellularLocation>
</comment>
<dbReference type="Pfam" id="PF00528">
    <property type="entry name" value="BPD_transp_1"/>
    <property type="match status" value="1"/>
</dbReference>
<dbReference type="InterPro" id="IPR035906">
    <property type="entry name" value="MetI-like_sf"/>
</dbReference>
<dbReference type="PANTHER" id="PTHR30193">
    <property type="entry name" value="ABC TRANSPORTER PERMEASE PROTEIN"/>
    <property type="match status" value="1"/>
</dbReference>
<dbReference type="PANTHER" id="PTHR30193:SF41">
    <property type="entry name" value="DIACETYLCHITOBIOSE UPTAKE SYSTEM PERMEASE PROTEIN NGCF"/>
    <property type="match status" value="1"/>
</dbReference>
<evidence type="ECO:0000313" key="10">
    <source>
        <dbReference type="Proteomes" id="UP000663505"/>
    </source>
</evidence>
<evidence type="ECO:0000256" key="3">
    <source>
        <dbReference type="ARBA" id="ARBA00022475"/>
    </source>
</evidence>
<feature type="transmembrane region" description="Helical" evidence="7">
    <location>
        <begin position="175"/>
        <end position="200"/>
    </location>
</feature>
<dbReference type="RefSeq" id="WP_206655876.1">
    <property type="nucleotide sequence ID" value="NZ_CP071182.1"/>
</dbReference>
<feature type="transmembrane region" description="Helical" evidence="7">
    <location>
        <begin position="281"/>
        <end position="301"/>
    </location>
</feature>
<accession>A0A9X7VX72</accession>
<keyword evidence="10" id="KW-1185">Reference proteome</keyword>
<dbReference type="GO" id="GO:0005886">
    <property type="term" value="C:plasma membrane"/>
    <property type="evidence" value="ECO:0007669"/>
    <property type="project" value="UniProtKB-SubCell"/>
</dbReference>
<evidence type="ECO:0000256" key="4">
    <source>
        <dbReference type="ARBA" id="ARBA00022692"/>
    </source>
</evidence>
<feature type="transmembrane region" description="Helical" evidence="7">
    <location>
        <begin position="127"/>
        <end position="147"/>
    </location>
</feature>
<feature type="transmembrane region" description="Helical" evidence="7">
    <location>
        <begin position="89"/>
        <end position="115"/>
    </location>
</feature>
<gene>
    <name evidence="9" type="ORF">JZ786_18865</name>
</gene>
<keyword evidence="6 7" id="KW-0472">Membrane</keyword>
<proteinExistence type="inferred from homology"/>
<dbReference type="Gene3D" id="1.10.3720.10">
    <property type="entry name" value="MetI-like"/>
    <property type="match status" value="1"/>
</dbReference>
<dbReference type="EMBL" id="CP071182">
    <property type="protein sequence ID" value="QSO46507.1"/>
    <property type="molecule type" value="Genomic_DNA"/>
</dbReference>
<dbReference type="KEGG" id="afx:JZ786_18865"/>
<feature type="domain" description="ABC transmembrane type-1" evidence="8">
    <location>
        <begin position="90"/>
        <end position="302"/>
    </location>
</feature>
<evidence type="ECO:0000256" key="7">
    <source>
        <dbReference type="RuleBase" id="RU363032"/>
    </source>
</evidence>
<reference evidence="9 10" key="1">
    <citation type="submission" date="2021-02" db="EMBL/GenBank/DDBJ databases">
        <title>Alicyclobacillus curvatus sp. nov. and Alicyclobacillus mengziensis sp. nov., two acidophilic bacteria isolated from acid mine drainage.</title>
        <authorList>
            <person name="Huang Y."/>
        </authorList>
    </citation>
    <scope>NUCLEOTIDE SEQUENCE [LARGE SCALE GENOMIC DNA]</scope>
    <source>
        <strain evidence="9 10">S30H14</strain>
    </source>
</reference>
<dbReference type="GO" id="GO:0055085">
    <property type="term" value="P:transmembrane transport"/>
    <property type="evidence" value="ECO:0007669"/>
    <property type="project" value="InterPro"/>
</dbReference>
<keyword evidence="4 7" id="KW-0812">Transmembrane</keyword>
<dbReference type="Proteomes" id="UP000663505">
    <property type="component" value="Chromosome"/>
</dbReference>
<evidence type="ECO:0000256" key="6">
    <source>
        <dbReference type="ARBA" id="ARBA00023136"/>
    </source>
</evidence>
<evidence type="ECO:0000313" key="9">
    <source>
        <dbReference type="EMBL" id="QSO46507.1"/>
    </source>
</evidence>
<evidence type="ECO:0000256" key="1">
    <source>
        <dbReference type="ARBA" id="ARBA00004651"/>
    </source>
</evidence>
<sequence length="313" mass="34339">MNQANEIVNPAVEPTRPRVVVQAKSSLYRFTHWAFFAPAMFFITVFIFVPAVYVVYLSLLHWNLLSSHPKFVGLRNYLYLFHDSNFHTALINSGIVSAAMVFIALPIGLGLATLADLGLRGTPVYRTIIFSPYVIPLVASGLIWSLLFNGSTGLVNAVLHLFGIAGPNWLGTSPYALISVIVVTVWQFTGYYMLIFLGGLQGVPAALKEAARVDGAGTWRVFRSITLPALSPSIFFAVVVCIIQSLQTFDQVYVMTEGGPDGSTTTLVYYIFEQGFGMYNIGPATAASVVLLVILAVLTFVQLRVSQRWVVEE</sequence>
<feature type="transmembrane region" description="Helical" evidence="7">
    <location>
        <begin position="33"/>
        <end position="56"/>
    </location>
</feature>
<dbReference type="CDD" id="cd06261">
    <property type="entry name" value="TM_PBP2"/>
    <property type="match status" value="1"/>
</dbReference>
<dbReference type="SUPFAM" id="SSF161098">
    <property type="entry name" value="MetI-like"/>
    <property type="match status" value="1"/>
</dbReference>
<evidence type="ECO:0000256" key="5">
    <source>
        <dbReference type="ARBA" id="ARBA00022989"/>
    </source>
</evidence>
<dbReference type="InterPro" id="IPR000515">
    <property type="entry name" value="MetI-like"/>
</dbReference>
<protein>
    <submittedName>
        <fullName evidence="9">Sugar ABC transporter permease</fullName>
    </submittedName>
</protein>
<organism evidence="9 10">
    <name type="scientific">Alicyclobacillus mengziensis</name>
    <dbReference type="NCBI Taxonomy" id="2931921"/>
    <lineage>
        <taxon>Bacteria</taxon>
        <taxon>Bacillati</taxon>
        <taxon>Bacillota</taxon>
        <taxon>Bacilli</taxon>
        <taxon>Bacillales</taxon>
        <taxon>Alicyclobacillaceae</taxon>
        <taxon>Alicyclobacillus</taxon>
    </lineage>
</organism>
<dbReference type="InterPro" id="IPR051393">
    <property type="entry name" value="ABC_transporter_permease"/>
</dbReference>
<comment type="similarity">
    <text evidence="7">Belongs to the binding-protein-dependent transport system permease family.</text>
</comment>
<keyword evidence="2 7" id="KW-0813">Transport</keyword>
<evidence type="ECO:0000259" key="8">
    <source>
        <dbReference type="PROSITE" id="PS50928"/>
    </source>
</evidence>
<keyword evidence="3" id="KW-1003">Cell membrane</keyword>
<evidence type="ECO:0000256" key="2">
    <source>
        <dbReference type="ARBA" id="ARBA00022448"/>
    </source>
</evidence>